<dbReference type="SUPFAM" id="SSF56801">
    <property type="entry name" value="Acetyl-CoA synthetase-like"/>
    <property type="match status" value="1"/>
</dbReference>
<sequence length="94" mass="10771">IRTGSVASRDELVALIVLSPEGVAALEQEGRRALAQRFKRALGQLLERPLVPRRWRYIDRLPRNGQGKIQYQQVQLLMNQLLPATEREPVNDRS</sequence>
<evidence type="ECO:0000313" key="1">
    <source>
        <dbReference type="EMBL" id="MFC6755098.1"/>
    </source>
</evidence>
<protein>
    <recommendedName>
        <fullName evidence="3">AMP-binding enzyme C-terminal domain-containing protein</fullName>
    </recommendedName>
</protein>
<dbReference type="EMBL" id="JBHSWW010000529">
    <property type="protein sequence ID" value="MFC6755098.1"/>
    <property type="molecule type" value="Genomic_DNA"/>
</dbReference>
<dbReference type="Proteomes" id="UP001596442">
    <property type="component" value="Unassembled WGS sequence"/>
</dbReference>
<reference evidence="1 2" key="1">
    <citation type="journal article" date="2019" name="Int. J. Syst. Evol. Microbiol.">
        <title>The Global Catalogue of Microorganisms (GCM) 10K type strain sequencing project: providing services to taxonomists for standard genome sequencing and annotation.</title>
        <authorList>
            <consortium name="The Broad Institute Genomics Platform"/>
            <consortium name="The Broad Institute Genome Sequencing Center for Infectious Disease"/>
            <person name="Wu L."/>
            <person name="Ma J."/>
        </authorList>
    </citation>
    <scope>NUCLEOTIDE SEQUENCE [LARGE SCALE GENOMIC DNA]</scope>
    <source>
        <strain evidence="1 2">CGMCC 1.3239</strain>
    </source>
</reference>
<dbReference type="InterPro" id="IPR045851">
    <property type="entry name" value="AMP-bd_C_sf"/>
</dbReference>
<dbReference type="AlphaFoldDB" id="A0ABD5SHU0"/>
<dbReference type="Gene3D" id="3.30.300.30">
    <property type="match status" value="1"/>
</dbReference>
<accession>A0ABD5SHU0</accession>
<evidence type="ECO:0008006" key="3">
    <source>
        <dbReference type="Google" id="ProtNLM"/>
    </source>
</evidence>
<feature type="non-terminal residue" evidence="1">
    <location>
        <position position="1"/>
    </location>
</feature>
<proteinExistence type="predicted"/>
<name>A0ABD5SHU0_9EURY</name>
<dbReference type="RefSeq" id="WP_379783986.1">
    <property type="nucleotide sequence ID" value="NZ_JBHSWW010000529.1"/>
</dbReference>
<organism evidence="1 2">
    <name type="scientific">Halorubrum tibetense</name>
    <dbReference type="NCBI Taxonomy" id="175631"/>
    <lineage>
        <taxon>Archaea</taxon>
        <taxon>Methanobacteriati</taxon>
        <taxon>Methanobacteriota</taxon>
        <taxon>Stenosarchaea group</taxon>
        <taxon>Halobacteria</taxon>
        <taxon>Halobacteriales</taxon>
        <taxon>Haloferacaceae</taxon>
        <taxon>Halorubrum</taxon>
    </lineage>
</organism>
<keyword evidence="2" id="KW-1185">Reference proteome</keyword>
<comment type="caution">
    <text evidence="1">The sequence shown here is derived from an EMBL/GenBank/DDBJ whole genome shotgun (WGS) entry which is preliminary data.</text>
</comment>
<gene>
    <name evidence="1" type="ORF">ACFQEU_16755</name>
</gene>
<evidence type="ECO:0000313" key="2">
    <source>
        <dbReference type="Proteomes" id="UP001596442"/>
    </source>
</evidence>